<evidence type="ECO:0000256" key="1">
    <source>
        <dbReference type="ARBA" id="ARBA00022527"/>
    </source>
</evidence>
<reference evidence="8" key="2">
    <citation type="submission" date="2022-06" db="UniProtKB">
        <authorList>
            <consortium name="EnsemblMetazoa"/>
        </authorList>
    </citation>
    <scope>IDENTIFICATION</scope>
    <source>
        <strain evidence="8">PS312</strain>
    </source>
</reference>
<feature type="region of interest" description="Disordered" evidence="7">
    <location>
        <begin position="333"/>
        <end position="372"/>
    </location>
</feature>
<dbReference type="GO" id="GO:0007165">
    <property type="term" value="P:signal transduction"/>
    <property type="evidence" value="ECO:0000318"/>
    <property type="project" value="GO_Central"/>
</dbReference>
<dbReference type="EnsemblMetazoa" id="PPA04097.1">
    <property type="protein sequence ID" value="PPA04097.1"/>
    <property type="gene ID" value="WBGene00093651"/>
</dbReference>
<evidence type="ECO:0000313" key="8">
    <source>
        <dbReference type="EnsemblMetazoa" id="PPA04097.1"/>
    </source>
</evidence>
<evidence type="ECO:0000256" key="7">
    <source>
        <dbReference type="SAM" id="MobiDB-lite"/>
    </source>
</evidence>
<reference evidence="9" key="1">
    <citation type="journal article" date="2008" name="Nat. Genet.">
        <title>The Pristionchus pacificus genome provides a unique perspective on nematode lifestyle and parasitism.</title>
        <authorList>
            <person name="Dieterich C."/>
            <person name="Clifton S.W."/>
            <person name="Schuster L.N."/>
            <person name="Chinwalla A."/>
            <person name="Delehaunty K."/>
            <person name="Dinkelacker I."/>
            <person name="Fulton L."/>
            <person name="Fulton R."/>
            <person name="Godfrey J."/>
            <person name="Minx P."/>
            <person name="Mitreva M."/>
            <person name="Roeseler W."/>
            <person name="Tian H."/>
            <person name="Witte H."/>
            <person name="Yang S.P."/>
            <person name="Wilson R.K."/>
            <person name="Sommer R.J."/>
        </authorList>
    </citation>
    <scope>NUCLEOTIDE SEQUENCE [LARGE SCALE GENOMIC DNA]</scope>
    <source>
        <strain evidence="9">PS312</strain>
    </source>
</reference>
<feature type="compositionally biased region" description="Low complexity" evidence="7">
    <location>
        <begin position="347"/>
        <end position="361"/>
    </location>
</feature>
<dbReference type="FunFam" id="3.30.200.20:FF:000358">
    <property type="entry name" value="Tau tubulin kinase 2b"/>
    <property type="match status" value="1"/>
</dbReference>
<keyword evidence="3" id="KW-0547">Nucleotide-binding</keyword>
<gene>
    <name evidence="8" type="primary">WBGene00093651</name>
</gene>
<organism evidence="8 9">
    <name type="scientific">Pristionchus pacificus</name>
    <name type="common">Parasitic nematode worm</name>
    <dbReference type="NCBI Taxonomy" id="54126"/>
    <lineage>
        <taxon>Eukaryota</taxon>
        <taxon>Metazoa</taxon>
        <taxon>Ecdysozoa</taxon>
        <taxon>Nematoda</taxon>
        <taxon>Chromadorea</taxon>
        <taxon>Rhabditida</taxon>
        <taxon>Rhabditina</taxon>
        <taxon>Diplogasteromorpha</taxon>
        <taxon>Diplogasteroidea</taxon>
        <taxon>Neodiplogasteridae</taxon>
        <taxon>Pristionchus</taxon>
    </lineage>
</organism>
<accession>A0A2A6CI06</accession>
<dbReference type="GO" id="GO:0005524">
    <property type="term" value="F:ATP binding"/>
    <property type="evidence" value="ECO:0007669"/>
    <property type="project" value="UniProtKB-KW"/>
</dbReference>
<evidence type="ECO:0000256" key="2">
    <source>
        <dbReference type="ARBA" id="ARBA00022679"/>
    </source>
</evidence>
<dbReference type="FunFam" id="1.10.510.10:FF:002997">
    <property type="entry name" value="Protein CBG17985"/>
    <property type="match status" value="1"/>
</dbReference>
<evidence type="ECO:0000256" key="4">
    <source>
        <dbReference type="ARBA" id="ARBA00022777"/>
    </source>
</evidence>
<dbReference type="Gene3D" id="1.10.510.10">
    <property type="entry name" value="Transferase(Phosphotransferase) domain 1"/>
    <property type="match status" value="1"/>
</dbReference>
<dbReference type="Pfam" id="PF00069">
    <property type="entry name" value="Pkinase"/>
    <property type="match status" value="1"/>
</dbReference>
<dbReference type="InterPro" id="IPR000719">
    <property type="entry name" value="Prot_kinase_dom"/>
</dbReference>
<dbReference type="GO" id="GO:0015630">
    <property type="term" value="C:microtubule cytoskeleton"/>
    <property type="evidence" value="ECO:0007669"/>
    <property type="project" value="UniProtKB-ARBA"/>
</dbReference>
<keyword evidence="9" id="KW-1185">Reference proteome</keyword>
<keyword evidence="4" id="KW-0418">Kinase</keyword>
<feature type="compositionally biased region" description="Gly residues" evidence="7">
    <location>
        <begin position="337"/>
        <end position="346"/>
    </location>
</feature>
<evidence type="ECO:0000256" key="5">
    <source>
        <dbReference type="ARBA" id="ARBA00022840"/>
    </source>
</evidence>
<comment type="similarity">
    <text evidence="6">Belongs to the protein kinase superfamily. CK1 Ser/Thr protein kinase family.</text>
</comment>
<dbReference type="Proteomes" id="UP000005239">
    <property type="component" value="Unassembled WGS sequence"/>
</dbReference>
<dbReference type="OrthoDB" id="5979581at2759"/>
<dbReference type="PROSITE" id="PS50011">
    <property type="entry name" value="PROTEIN_KINASE_DOM"/>
    <property type="match status" value="1"/>
</dbReference>
<dbReference type="GO" id="GO:0005737">
    <property type="term" value="C:cytoplasm"/>
    <property type="evidence" value="ECO:0000318"/>
    <property type="project" value="GO_Central"/>
</dbReference>
<dbReference type="SMART" id="SM00220">
    <property type="entry name" value="S_TKc"/>
    <property type="match status" value="1"/>
</dbReference>
<evidence type="ECO:0000313" key="9">
    <source>
        <dbReference type="Proteomes" id="UP000005239"/>
    </source>
</evidence>
<dbReference type="AlphaFoldDB" id="A0A2A6CI06"/>
<sequence length="429" mass="46251">MNNLPSKVDIPPGETETVRPKADKAAPAEEGPVQLPIGMTLGAKWKIVKKLGEGGCGAVYLVTSTESGVKAALKAESLAAEGGSVLKIEVDVLSKLRGKRYVCEYLGAGRLAKFQYIVMSLLGESLEGMLKLCGNVVSCSTQLRVGIQVLHGLKQIHDAGFVHRDIKPANLALGRADGGTDPNFIYILDFGLSRSFIKDDAKGRKELRKPRRSALFRGTARYCSADANLKHDQSRIDDIWSMVYLLVEMRGKLPWENLNEHKELAEAKLTAPDKELFCECPSQMRDLSRYLKSLNYFSKPDYPKMYGMFMEAMKDGGYSFTDPLDWQLVEKVKGGRKGGGGSGGKPGAPSKVSSKPAAPRKTSVVATKKGGNVRTAKSIAETKAAAAATATAAPAAARAAPPTENWGDIVLPTKDPFTMDDFTADPLGI</sequence>
<feature type="region of interest" description="Disordered" evidence="7">
    <location>
        <begin position="393"/>
        <end position="415"/>
    </location>
</feature>
<feature type="compositionally biased region" description="Basic and acidic residues" evidence="7">
    <location>
        <begin position="16"/>
        <end position="27"/>
    </location>
</feature>
<keyword evidence="5" id="KW-0067">ATP-binding</keyword>
<dbReference type="InterPro" id="IPR050235">
    <property type="entry name" value="CK1_Ser-Thr_kinase"/>
</dbReference>
<dbReference type="GO" id="GO:0005634">
    <property type="term" value="C:nucleus"/>
    <property type="evidence" value="ECO:0000318"/>
    <property type="project" value="GO_Central"/>
</dbReference>
<feature type="region of interest" description="Disordered" evidence="7">
    <location>
        <begin position="1"/>
        <end position="29"/>
    </location>
</feature>
<dbReference type="GO" id="GO:0004674">
    <property type="term" value="F:protein serine/threonine kinase activity"/>
    <property type="evidence" value="ECO:0000318"/>
    <property type="project" value="GO_Central"/>
</dbReference>
<dbReference type="PANTHER" id="PTHR11909">
    <property type="entry name" value="CASEIN KINASE-RELATED"/>
    <property type="match status" value="1"/>
</dbReference>
<dbReference type="InterPro" id="IPR011009">
    <property type="entry name" value="Kinase-like_dom_sf"/>
</dbReference>
<keyword evidence="1" id="KW-0723">Serine/threonine-protein kinase</keyword>
<proteinExistence type="inferred from homology"/>
<evidence type="ECO:0000256" key="6">
    <source>
        <dbReference type="ARBA" id="ARBA00061588"/>
    </source>
</evidence>
<name>A0A2A6CI06_PRIPA</name>
<feature type="compositionally biased region" description="Low complexity" evidence="7">
    <location>
        <begin position="393"/>
        <end position="403"/>
    </location>
</feature>
<evidence type="ECO:0000256" key="3">
    <source>
        <dbReference type="ARBA" id="ARBA00022741"/>
    </source>
</evidence>
<protein>
    <submittedName>
        <fullName evidence="8">Protein kinase domain-containing protein</fullName>
    </submittedName>
</protein>
<accession>A0A8R1Y5T7</accession>
<dbReference type="SUPFAM" id="SSF56112">
    <property type="entry name" value="Protein kinase-like (PK-like)"/>
    <property type="match status" value="1"/>
</dbReference>
<keyword evidence="2" id="KW-0808">Transferase</keyword>